<dbReference type="InterPro" id="IPR023214">
    <property type="entry name" value="HAD_sf"/>
</dbReference>
<dbReference type="GO" id="GO:0006281">
    <property type="term" value="P:DNA repair"/>
    <property type="evidence" value="ECO:0007669"/>
    <property type="project" value="TreeGrafter"/>
</dbReference>
<dbReference type="SFLD" id="SFLDS00003">
    <property type="entry name" value="Haloacid_Dehalogenase"/>
    <property type="match status" value="1"/>
</dbReference>
<sequence length="237" mass="25367">VILNKTDIVIFDLDGTLVDSQPAALGATIEALSQFGVQVTAAELREVFGGGARKLMGHFLERDLGAGQADQALESAVRLRAGLQLELISETLLLPGVKELMVSLKDSKYKLAVATMSSRAVVDSVLEFHGIGPYFDVVLTIDDVTKGKPDPEILIKVVDCLGGQVDCSLYVGDSSHDLEAALNLGMPFLLVDSGLYVRGEARKKLHAAAEHNSFPMVGIGELLDIAEIVQRHHLSPP</sequence>
<dbReference type="AlphaFoldDB" id="A0A381QY05"/>
<dbReference type="Gene3D" id="1.10.150.240">
    <property type="entry name" value="Putative phosphatase, domain 2"/>
    <property type="match status" value="1"/>
</dbReference>
<feature type="non-terminal residue" evidence="1">
    <location>
        <position position="237"/>
    </location>
</feature>
<evidence type="ECO:0008006" key="2">
    <source>
        <dbReference type="Google" id="ProtNLM"/>
    </source>
</evidence>
<proteinExistence type="predicted"/>
<dbReference type="InterPro" id="IPR006439">
    <property type="entry name" value="HAD-SF_hydro_IA"/>
</dbReference>
<feature type="non-terminal residue" evidence="1">
    <location>
        <position position="1"/>
    </location>
</feature>
<dbReference type="InterPro" id="IPR041492">
    <property type="entry name" value="HAD_2"/>
</dbReference>
<dbReference type="InterPro" id="IPR036412">
    <property type="entry name" value="HAD-like_sf"/>
</dbReference>
<dbReference type="PRINTS" id="PR00413">
    <property type="entry name" value="HADHALOGNASE"/>
</dbReference>
<protein>
    <recommendedName>
        <fullName evidence="2">Phosphoglycolate phosphatase</fullName>
    </recommendedName>
</protein>
<dbReference type="EMBL" id="UINC01001549">
    <property type="protein sequence ID" value="SUZ83428.1"/>
    <property type="molecule type" value="Genomic_DNA"/>
</dbReference>
<dbReference type="SFLD" id="SFLDG01135">
    <property type="entry name" value="C1.5.6:_HAD__Beta-PGM__Phospha"/>
    <property type="match status" value="1"/>
</dbReference>
<dbReference type="Gene3D" id="3.40.50.1000">
    <property type="entry name" value="HAD superfamily/HAD-like"/>
    <property type="match status" value="1"/>
</dbReference>
<dbReference type="GO" id="GO:0008967">
    <property type="term" value="F:phosphoglycolate phosphatase activity"/>
    <property type="evidence" value="ECO:0007669"/>
    <property type="project" value="TreeGrafter"/>
</dbReference>
<organism evidence="1">
    <name type="scientific">marine metagenome</name>
    <dbReference type="NCBI Taxonomy" id="408172"/>
    <lineage>
        <taxon>unclassified sequences</taxon>
        <taxon>metagenomes</taxon>
        <taxon>ecological metagenomes</taxon>
    </lineage>
</organism>
<dbReference type="Pfam" id="PF13419">
    <property type="entry name" value="HAD_2"/>
    <property type="match status" value="1"/>
</dbReference>
<evidence type="ECO:0000313" key="1">
    <source>
        <dbReference type="EMBL" id="SUZ83428.1"/>
    </source>
</evidence>
<name>A0A381QY05_9ZZZZ</name>
<dbReference type="SUPFAM" id="SSF56784">
    <property type="entry name" value="HAD-like"/>
    <property type="match status" value="1"/>
</dbReference>
<dbReference type="GO" id="GO:0005829">
    <property type="term" value="C:cytosol"/>
    <property type="evidence" value="ECO:0007669"/>
    <property type="project" value="TreeGrafter"/>
</dbReference>
<reference evidence="1" key="1">
    <citation type="submission" date="2018-05" db="EMBL/GenBank/DDBJ databases">
        <authorList>
            <person name="Lanie J.A."/>
            <person name="Ng W.-L."/>
            <person name="Kazmierczak K.M."/>
            <person name="Andrzejewski T.M."/>
            <person name="Davidsen T.M."/>
            <person name="Wayne K.J."/>
            <person name="Tettelin H."/>
            <person name="Glass J.I."/>
            <person name="Rusch D."/>
            <person name="Podicherti R."/>
            <person name="Tsui H.-C.T."/>
            <person name="Winkler M.E."/>
        </authorList>
    </citation>
    <scope>NUCLEOTIDE SEQUENCE</scope>
</reference>
<accession>A0A381QY05</accession>
<dbReference type="InterPro" id="IPR050155">
    <property type="entry name" value="HAD-like_hydrolase_sf"/>
</dbReference>
<dbReference type="SFLD" id="SFLDG01129">
    <property type="entry name" value="C1.5:_HAD__Beta-PGM__Phosphata"/>
    <property type="match status" value="1"/>
</dbReference>
<dbReference type="NCBIfam" id="TIGR01549">
    <property type="entry name" value="HAD-SF-IA-v1"/>
    <property type="match status" value="1"/>
</dbReference>
<gene>
    <name evidence="1" type="ORF">METZ01_LOCUS36282</name>
</gene>
<dbReference type="InterPro" id="IPR023198">
    <property type="entry name" value="PGP-like_dom2"/>
</dbReference>
<dbReference type="PANTHER" id="PTHR43434">
    <property type="entry name" value="PHOSPHOGLYCOLATE PHOSPHATASE"/>
    <property type="match status" value="1"/>
</dbReference>
<dbReference type="PANTHER" id="PTHR43434:SF1">
    <property type="entry name" value="PHOSPHOGLYCOLATE PHOSPHATASE"/>
    <property type="match status" value="1"/>
</dbReference>